<feature type="compositionally biased region" description="Basic and acidic residues" evidence="2">
    <location>
        <begin position="426"/>
        <end position="445"/>
    </location>
</feature>
<evidence type="ECO:0000313" key="4">
    <source>
        <dbReference type="Proteomes" id="UP001295684"/>
    </source>
</evidence>
<keyword evidence="4" id="KW-1185">Reference proteome</keyword>
<proteinExistence type="predicted"/>
<keyword evidence="1" id="KW-0175">Coiled coil</keyword>
<feature type="compositionally biased region" description="Basic residues" evidence="2">
    <location>
        <begin position="446"/>
        <end position="455"/>
    </location>
</feature>
<sequence length="730" mass="83073">MAHRRLFSNTAHTPGEKDFNGLKVESSNLDCSDLLTSSPFNTLHLEDDKMRQPKEFLSEPPIFKGMKEMLKNYCNNVVSKLNDPEVIIMKKSKYQEQQKEIVKKFKTKQMNLIARIKELEEASPEQGKEPQTKKVQNQNEIKFLLVLKEKIKILHTALKKEKEEKAKLSNKLVKAQTKIDSERDSRSSFLNTHNPFNFHEERTRGYTMLQRSRGNSMICSKEEDLNNSLRKSFDDTHSRLDEKYGEKFWQNQVQRVIKQNQNYSMLYNTKKKLTDKEKCEIKSENEKLKIENKDLKAEIQKCSEELKLSKAKIKQLEMNSGQSKGKIIMKPKKRLQAPTQKKSKQDQNTPEQKGNIPASKVITEPSQEGKQDIPPSRMTFSGGSRGTFQKNSSENTSSQDNGAPVTIKPKVNNTSSIKAPLKNFGKKSETKKNDGKKSEKSPLKERKLKGRHTAKRSLANIPTKGDKIINIETIEPADDIVTRKSENNFIKLEELKENDPELTPNSNLELDSDEAKKGYNTARNQPNTRIEIINKKQKKAKDTIGNKLKKAFGMKKPSQQKEAKSLACSFVGSNTKPKIKTKVNQTLVDYNGTKSVKKVKQKNTQSFLTRPQSTLKQPKTSPKKNRGHAKVSDLMDSDDDSSCNYATANPVRSSFDLQLTNPKQAKNKLRQPQTSRLKARGNLSTYQGFDEDMSSSGVPKLNQSVYKKSAQKLIQPKNKMSFIGGLKKPS</sequence>
<comment type="caution">
    <text evidence="3">The sequence shown here is derived from an EMBL/GenBank/DDBJ whole genome shotgun (WGS) entry which is preliminary data.</text>
</comment>
<feature type="compositionally biased region" description="Polar residues" evidence="2">
    <location>
        <begin position="602"/>
        <end position="620"/>
    </location>
</feature>
<name>A0AAD1Y7S3_EUPCR</name>
<evidence type="ECO:0000256" key="2">
    <source>
        <dbReference type="SAM" id="MobiDB-lite"/>
    </source>
</evidence>
<dbReference type="Proteomes" id="UP001295684">
    <property type="component" value="Unassembled WGS sequence"/>
</dbReference>
<organism evidence="3 4">
    <name type="scientific">Euplotes crassus</name>
    <dbReference type="NCBI Taxonomy" id="5936"/>
    <lineage>
        <taxon>Eukaryota</taxon>
        <taxon>Sar</taxon>
        <taxon>Alveolata</taxon>
        <taxon>Ciliophora</taxon>
        <taxon>Intramacronucleata</taxon>
        <taxon>Spirotrichea</taxon>
        <taxon>Hypotrichia</taxon>
        <taxon>Euplotida</taxon>
        <taxon>Euplotidae</taxon>
        <taxon>Moneuplotes</taxon>
    </lineage>
</organism>
<dbReference type="EMBL" id="CAMPGE010028557">
    <property type="protein sequence ID" value="CAI2386073.1"/>
    <property type="molecule type" value="Genomic_DNA"/>
</dbReference>
<protein>
    <submittedName>
        <fullName evidence="3">Uncharacterized protein</fullName>
    </submittedName>
</protein>
<gene>
    <name evidence="3" type="ORF">ECRASSUSDP1_LOCUS27675</name>
</gene>
<feature type="compositionally biased region" description="Polar residues" evidence="2">
    <location>
        <begin position="378"/>
        <end position="401"/>
    </location>
</feature>
<feature type="compositionally biased region" description="Polar residues" evidence="2">
    <location>
        <begin position="643"/>
        <end position="687"/>
    </location>
</feature>
<reference evidence="3" key="1">
    <citation type="submission" date="2023-07" db="EMBL/GenBank/DDBJ databases">
        <authorList>
            <consortium name="AG Swart"/>
            <person name="Singh M."/>
            <person name="Singh A."/>
            <person name="Seah K."/>
            <person name="Emmerich C."/>
        </authorList>
    </citation>
    <scope>NUCLEOTIDE SEQUENCE</scope>
    <source>
        <strain evidence="3">DP1</strain>
    </source>
</reference>
<evidence type="ECO:0000256" key="1">
    <source>
        <dbReference type="SAM" id="Coils"/>
    </source>
</evidence>
<accession>A0AAD1Y7S3</accession>
<feature type="region of interest" description="Disordered" evidence="2">
    <location>
        <begin position="317"/>
        <end position="464"/>
    </location>
</feature>
<feature type="region of interest" description="Disordered" evidence="2">
    <location>
        <begin position="495"/>
        <end position="544"/>
    </location>
</feature>
<dbReference type="AlphaFoldDB" id="A0AAD1Y7S3"/>
<feature type="coiled-coil region" evidence="1">
    <location>
        <begin position="102"/>
        <end position="185"/>
    </location>
</feature>
<feature type="region of interest" description="Disordered" evidence="2">
    <location>
        <begin position="592"/>
        <end position="698"/>
    </location>
</feature>
<evidence type="ECO:0000313" key="3">
    <source>
        <dbReference type="EMBL" id="CAI2386073.1"/>
    </source>
</evidence>